<sequence length="1436" mass="161393">MAFELANGHGTTRLSIEQLLERERRLNSPDDNSVQRQRAPPGIGILSRTLIPSSMIKWIIPARFLHGANMQLLFVGENYIHIKEVIPDAKVDYCLRHRKTIPYINDHIRSVALLGRPRVSQLWREGSPMPGIVDLMFHSGVPEQEHPEFPIQVLVVALSSGFLQLLTPDLDSTTEGEYINFKSKLIPLPLPEYHASSPGFKIAVDPFSRAFAVVAPFDHVVVYNNYSSRDLAARIASNKDEWNPIRQERIFKIPGCIIAVEFLNPGETSNDVVMIIVSAVGRRHALSCFTWNHHDGPRYRAVVESKPLYLEPGSLCNMIIPMAHTPEFLLVHGSTINLFIDILSGSPRVMNIINKKSNWESEPAHPANSKRRPHFTAWSRPSRAPSHKGEFFFLIREDGAIRHYERTQGRTGPYGVVGNSGELGCHVGSAFASFNPRRNTPDYVIATGDMSPGEFASMGLNLVRNKNAESMTRHEQMELVKQATLPDWAPIMDLHVDEGNKGFGRSAILATTGRQPFGALSELRIGNEARISSIADLTQLDESFVGANGLWVLQDPAGELVHLVTSYPDRTTAVCLSTDGQLEESTITLENDRNTVFAAITLNGTIVLVTETNITLQRLTKDEEMDLEPNFKHYTSSSHITAAVCYGNFLVVASRQHSWSSHLEVFEVGQESCHLALHGEVAITSSEITALTMFQHGVDLYAIIATREPKLMILQLSEDGRPCNTPREQSSMVVDVHDLVVQSMQVLLKRYDNGIQPQLEKTVACGTRDGQLICVHLNTSAGIPRFGERESYRIGHGPVVVSSDTSSLDRAFVICDEEVISITHKEISSPVMLFTSIIFTDENDTSFQQKALAAIVTLPINETTNNPGFEITIACHDGQNLIFARLLFERRTLPRRLPLRKYMPSSIPDMPPHDISGTPTKLFYSKKLKANIVAGVKYEHRPHAKVPEPSWQGKRVTRGFLSIIPSHSNENVTPQEELWNEKMTQVDFAPSERILSACEWVFKRDGKTYEYLLAGTSIKKGKPIILNDGHKRDKTGRLWFFAARKSSNGTVKLELKGIKEIDQPVRALANLDETKVIVAHDHILSVYTLSTTNKWSRVCKKELRSTAVHITVVGLHIFVTTSINSTIAFAYEAKEVQGEEKFELVELLTDDVSRQGITHTVLDIQWRSVEPTASFPTTSQSQREKDDKVLSILLGSDKDGQIYALEIPKSRTWRRAASTIFELSVPQCVVKFTSANVRAPWYNRDTAVQGVLRDDIIGATADGTVYHFTILTDEARLLFKFLENLVRWNEVENQINILHLEQQSIGPRDTDMHTADSDEAVLAWPMQNVIIDPEFVPGAVGERKRRDQYGINGDLLDCFLGKNGRVNLCEMLNREGVANWKEESRYVGNQRHMKWKKFRELVQRHLGPVETTSEQDQEQMIDRCINWLEEVMRPVL</sequence>
<evidence type="ECO:0000259" key="4">
    <source>
        <dbReference type="Pfam" id="PF03178"/>
    </source>
</evidence>
<dbReference type="InterPro" id="IPR015943">
    <property type="entry name" value="WD40/YVTN_repeat-like_dom_sf"/>
</dbReference>
<evidence type="ECO:0008006" key="8">
    <source>
        <dbReference type="Google" id="ProtNLM"/>
    </source>
</evidence>
<dbReference type="InParanoid" id="A0A0D2A7X5"/>
<evidence type="ECO:0000256" key="2">
    <source>
        <dbReference type="ARBA" id="ARBA00023242"/>
    </source>
</evidence>
<accession>A0A0D2A7X5</accession>
<dbReference type="Pfam" id="PF03178">
    <property type="entry name" value="CPSF_A"/>
    <property type="match status" value="1"/>
</dbReference>
<feature type="domain" description="RSE1/DDB1/CPSF1 first beta-propeller" evidence="5">
    <location>
        <begin position="56"/>
        <end position="401"/>
    </location>
</feature>
<proteinExistence type="predicted"/>
<dbReference type="GeneID" id="27314095"/>
<feature type="domain" description="RSE1/DDB1/CPSF1 C-terminal" evidence="4">
    <location>
        <begin position="981"/>
        <end position="1160"/>
    </location>
</feature>
<organism evidence="6 7">
    <name type="scientific">Verruconis gallopava</name>
    <dbReference type="NCBI Taxonomy" id="253628"/>
    <lineage>
        <taxon>Eukaryota</taxon>
        <taxon>Fungi</taxon>
        <taxon>Dikarya</taxon>
        <taxon>Ascomycota</taxon>
        <taxon>Pezizomycotina</taxon>
        <taxon>Dothideomycetes</taxon>
        <taxon>Pleosporomycetidae</taxon>
        <taxon>Venturiales</taxon>
        <taxon>Sympoventuriaceae</taxon>
        <taxon>Verruconis</taxon>
    </lineage>
</organism>
<evidence type="ECO:0000256" key="1">
    <source>
        <dbReference type="ARBA" id="ARBA00004123"/>
    </source>
</evidence>
<evidence type="ECO:0000313" key="7">
    <source>
        <dbReference type="Proteomes" id="UP000053259"/>
    </source>
</evidence>
<keyword evidence="7" id="KW-1185">Reference proteome</keyword>
<dbReference type="OrthoDB" id="20774at2759"/>
<dbReference type="VEuPathDB" id="FungiDB:PV09_06122"/>
<name>A0A0D2A7X5_9PEZI</name>
<feature type="region of interest" description="Disordered" evidence="3">
    <location>
        <begin position="360"/>
        <end position="382"/>
    </location>
</feature>
<dbReference type="Pfam" id="PF10433">
    <property type="entry name" value="Beta-prop_RSE1_1st"/>
    <property type="match status" value="1"/>
</dbReference>
<dbReference type="Proteomes" id="UP000053259">
    <property type="component" value="Unassembled WGS sequence"/>
</dbReference>
<dbReference type="InterPro" id="IPR050358">
    <property type="entry name" value="RSE1/DDB1/CFT1"/>
</dbReference>
<dbReference type="InterPro" id="IPR004871">
    <property type="entry name" value="RSE1/DDB1/CPSF1_C"/>
</dbReference>
<dbReference type="Gene3D" id="2.130.10.10">
    <property type="entry name" value="YVTN repeat-like/Quinoprotein amine dehydrogenase"/>
    <property type="match status" value="3"/>
</dbReference>
<keyword evidence="2" id="KW-0539">Nucleus</keyword>
<evidence type="ECO:0000256" key="3">
    <source>
        <dbReference type="SAM" id="MobiDB-lite"/>
    </source>
</evidence>
<evidence type="ECO:0000259" key="5">
    <source>
        <dbReference type="Pfam" id="PF10433"/>
    </source>
</evidence>
<comment type="subcellular location">
    <subcellularLocation>
        <location evidence="1">Nucleus</location>
    </subcellularLocation>
</comment>
<gene>
    <name evidence="6" type="ORF">PV09_06122</name>
</gene>
<dbReference type="GO" id="GO:0003676">
    <property type="term" value="F:nucleic acid binding"/>
    <property type="evidence" value="ECO:0007669"/>
    <property type="project" value="InterPro"/>
</dbReference>
<dbReference type="STRING" id="253628.A0A0D2A7X5"/>
<protein>
    <recommendedName>
        <fullName evidence="8">Cleavage/polyadenylation specificity factor A subunit N-terminal domain-containing protein</fullName>
    </recommendedName>
</protein>
<dbReference type="GO" id="GO:0005634">
    <property type="term" value="C:nucleus"/>
    <property type="evidence" value="ECO:0007669"/>
    <property type="project" value="UniProtKB-SubCell"/>
</dbReference>
<reference evidence="6 7" key="1">
    <citation type="submission" date="2015-01" db="EMBL/GenBank/DDBJ databases">
        <title>The Genome Sequence of Ochroconis gallopava CBS43764.</title>
        <authorList>
            <consortium name="The Broad Institute Genomics Platform"/>
            <person name="Cuomo C."/>
            <person name="de Hoog S."/>
            <person name="Gorbushina A."/>
            <person name="Stielow B."/>
            <person name="Teixiera M."/>
            <person name="Abouelleil A."/>
            <person name="Chapman S.B."/>
            <person name="Priest M."/>
            <person name="Young S.K."/>
            <person name="Wortman J."/>
            <person name="Nusbaum C."/>
            <person name="Birren B."/>
        </authorList>
    </citation>
    <scope>NUCLEOTIDE SEQUENCE [LARGE SCALE GENOMIC DNA]</scope>
    <source>
        <strain evidence="6 7">CBS 43764</strain>
    </source>
</reference>
<dbReference type="HOGENOM" id="CLU_003539_1_0_1"/>
<dbReference type="PANTHER" id="PTHR10644">
    <property type="entry name" value="DNA REPAIR/RNA PROCESSING CPSF FAMILY"/>
    <property type="match status" value="1"/>
</dbReference>
<dbReference type="EMBL" id="KN847548">
    <property type="protein sequence ID" value="KIW02685.1"/>
    <property type="molecule type" value="Genomic_DNA"/>
</dbReference>
<dbReference type="InterPro" id="IPR018846">
    <property type="entry name" value="Beta-prop_RSE1/DDB1/CPSF1_1st"/>
</dbReference>
<dbReference type="RefSeq" id="XP_016212554.1">
    <property type="nucleotide sequence ID" value="XM_016359718.1"/>
</dbReference>
<evidence type="ECO:0000313" key="6">
    <source>
        <dbReference type="EMBL" id="KIW02685.1"/>
    </source>
</evidence>